<protein>
    <submittedName>
        <fullName evidence="2">Uncharacterized protein</fullName>
    </submittedName>
</protein>
<sequence length="191" mass="21276">MEAQKNQWVLVNSLWSHEKQINQDTLNTTLLTTPLDPNGNAECGINQDNETAVSRMNNAKCSGGMEHMHKSSLKLRICRCPEISAQDKRRHAIFCVSIIFMLLCLSIVFVAFANMIHRAEKSNFTTDNVTDDILLVVFGVAGFVSVLVALFSQRHANSSVFTVVRDFFGNSTEWTYTSIDKPCDATAGEVI</sequence>
<keyword evidence="1" id="KW-0472">Membrane</keyword>
<keyword evidence="1" id="KW-1133">Transmembrane helix</keyword>
<evidence type="ECO:0000256" key="1">
    <source>
        <dbReference type="SAM" id="Phobius"/>
    </source>
</evidence>
<comment type="caution">
    <text evidence="2">The sequence shown here is derived from an EMBL/GenBank/DDBJ whole genome shotgun (WGS) entry which is preliminary data.</text>
</comment>
<dbReference type="AlphaFoldDB" id="A0AAE0S4K3"/>
<reference evidence="2" key="1">
    <citation type="journal article" date="2021" name="Genome Biol. Evol.">
        <title>A High-Quality Reference Genome for a Parasitic Bivalve with Doubly Uniparental Inheritance (Bivalvia: Unionida).</title>
        <authorList>
            <person name="Smith C.H."/>
        </authorList>
    </citation>
    <scope>NUCLEOTIDE SEQUENCE</scope>
    <source>
        <strain evidence="2">CHS0354</strain>
    </source>
</reference>
<evidence type="ECO:0000313" key="2">
    <source>
        <dbReference type="EMBL" id="KAK3584963.1"/>
    </source>
</evidence>
<keyword evidence="3" id="KW-1185">Reference proteome</keyword>
<reference evidence="2" key="3">
    <citation type="submission" date="2023-05" db="EMBL/GenBank/DDBJ databases">
        <authorList>
            <person name="Smith C.H."/>
        </authorList>
    </citation>
    <scope>NUCLEOTIDE SEQUENCE</scope>
    <source>
        <strain evidence="2">CHS0354</strain>
        <tissue evidence="2">Mantle</tissue>
    </source>
</reference>
<evidence type="ECO:0000313" key="3">
    <source>
        <dbReference type="Proteomes" id="UP001195483"/>
    </source>
</evidence>
<feature type="transmembrane region" description="Helical" evidence="1">
    <location>
        <begin position="133"/>
        <end position="151"/>
    </location>
</feature>
<gene>
    <name evidence="2" type="ORF">CHS0354_009652</name>
</gene>
<proteinExistence type="predicted"/>
<name>A0AAE0S4K3_9BIVA</name>
<accession>A0AAE0S4K3</accession>
<keyword evidence="1" id="KW-0812">Transmembrane</keyword>
<reference evidence="2" key="2">
    <citation type="journal article" date="2021" name="Genome Biol. Evol.">
        <title>Developing a high-quality reference genome for a parasitic bivalve with doubly uniparental inheritance (Bivalvia: Unionida).</title>
        <authorList>
            <person name="Smith C.H."/>
        </authorList>
    </citation>
    <scope>NUCLEOTIDE SEQUENCE</scope>
    <source>
        <strain evidence="2">CHS0354</strain>
        <tissue evidence="2">Mantle</tissue>
    </source>
</reference>
<organism evidence="2 3">
    <name type="scientific">Potamilus streckersoni</name>
    <dbReference type="NCBI Taxonomy" id="2493646"/>
    <lineage>
        <taxon>Eukaryota</taxon>
        <taxon>Metazoa</taxon>
        <taxon>Spiralia</taxon>
        <taxon>Lophotrochozoa</taxon>
        <taxon>Mollusca</taxon>
        <taxon>Bivalvia</taxon>
        <taxon>Autobranchia</taxon>
        <taxon>Heteroconchia</taxon>
        <taxon>Palaeoheterodonta</taxon>
        <taxon>Unionida</taxon>
        <taxon>Unionoidea</taxon>
        <taxon>Unionidae</taxon>
        <taxon>Ambleminae</taxon>
        <taxon>Lampsilini</taxon>
        <taxon>Potamilus</taxon>
    </lineage>
</organism>
<dbReference type="EMBL" id="JAEAOA010000616">
    <property type="protein sequence ID" value="KAK3584963.1"/>
    <property type="molecule type" value="Genomic_DNA"/>
</dbReference>
<feature type="transmembrane region" description="Helical" evidence="1">
    <location>
        <begin position="92"/>
        <end position="113"/>
    </location>
</feature>
<dbReference type="Proteomes" id="UP001195483">
    <property type="component" value="Unassembled WGS sequence"/>
</dbReference>